<sequence length="91" mass="10230">MLSHTTFIMSSHFLHSSVEDGLLRQAEIDLLKTRASQLEAQSLMGSTALIQHRVTQHGLPSAQLMERTKELKEDYCSTLVWVSVSLQFSVV</sequence>
<keyword evidence="2" id="KW-1185">Reference proteome</keyword>
<dbReference type="EMBL" id="JAUPFM010000004">
    <property type="protein sequence ID" value="KAK2854039.1"/>
    <property type="molecule type" value="Genomic_DNA"/>
</dbReference>
<evidence type="ECO:0000313" key="1">
    <source>
        <dbReference type="EMBL" id="KAK2854039.1"/>
    </source>
</evidence>
<proteinExistence type="predicted"/>
<comment type="caution">
    <text evidence="1">The sequence shown here is derived from an EMBL/GenBank/DDBJ whole genome shotgun (WGS) entry which is preliminary data.</text>
</comment>
<organism evidence="1 2">
    <name type="scientific">Channa striata</name>
    <name type="common">Snakehead murrel</name>
    <name type="synonym">Ophicephalus striatus</name>
    <dbReference type="NCBI Taxonomy" id="64152"/>
    <lineage>
        <taxon>Eukaryota</taxon>
        <taxon>Metazoa</taxon>
        <taxon>Chordata</taxon>
        <taxon>Craniata</taxon>
        <taxon>Vertebrata</taxon>
        <taxon>Euteleostomi</taxon>
        <taxon>Actinopterygii</taxon>
        <taxon>Neopterygii</taxon>
        <taxon>Teleostei</taxon>
        <taxon>Neoteleostei</taxon>
        <taxon>Acanthomorphata</taxon>
        <taxon>Anabantaria</taxon>
        <taxon>Anabantiformes</taxon>
        <taxon>Channoidei</taxon>
        <taxon>Channidae</taxon>
        <taxon>Channa</taxon>
    </lineage>
</organism>
<name>A0AA88NBW4_CHASR</name>
<dbReference type="AlphaFoldDB" id="A0AA88NBW4"/>
<protein>
    <submittedName>
        <fullName evidence="1">Uncharacterized protein</fullName>
    </submittedName>
</protein>
<gene>
    <name evidence="1" type="ORF">Q5P01_006700</name>
</gene>
<dbReference type="Proteomes" id="UP001187415">
    <property type="component" value="Unassembled WGS sequence"/>
</dbReference>
<evidence type="ECO:0000313" key="2">
    <source>
        <dbReference type="Proteomes" id="UP001187415"/>
    </source>
</evidence>
<reference evidence="1" key="1">
    <citation type="submission" date="2023-07" db="EMBL/GenBank/DDBJ databases">
        <title>Chromosome-level Genome Assembly of Striped Snakehead (Channa striata).</title>
        <authorList>
            <person name="Liu H."/>
        </authorList>
    </citation>
    <scope>NUCLEOTIDE SEQUENCE</scope>
    <source>
        <strain evidence="1">Gz</strain>
        <tissue evidence="1">Muscle</tissue>
    </source>
</reference>
<accession>A0AA88NBW4</accession>